<evidence type="ECO:0008006" key="3">
    <source>
        <dbReference type="Google" id="ProtNLM"/>
    </source>
</evidence>
<sequence>MSGRGWLALAVLAGCINEDVRLYEVALTGEVVAPGASEGRVMLELHHASRGAGELATPLGRFDALELERPGAVAWETLVPIDDGEGLVLYAWLDVDGDGLLCGLDAAPEPAGLVELTEFPAHALTFSLTLAAPCASPSALYPP</sequence>
<proteinExistence type="predicted"/>
<dbReference type="Proteomes" id="UP001150924">
    <property type="component" value="Unassembled WGS sequence"/>
</dbReference>
<accession>A0A9X3EPR0</accession>
<name>A0A9X3EPR0_9BACT</name>
<dbReference type="AlphaFoldDB" id="A0A9X3EPR0"/>
<organism evidence="1 2">
    <name type="scientific">Nannocystis pusilla</name>
    <dbReference type="NCBI Taxonomy" id="889268"/>
    <lineage>
        <taxon>Bacteria</taxon>
        <taxon>Pseudomonadati</taxon>
        <taxon>Myxococcota</taxon>
        <taxon>Polyangia</taxon>
        <taxon>Nannocystales</taxon>
        <taxon>Nannocystaceae</taxon>
        <taxon>Nannocystis</taxon>
    </lineage>
</organism>
<evidence type="ECO:0000313" key="1">
    <source>
        <dbReference type="EMBL" id="MCY1007576.1"/>
    </source>
</evidence>
<gene>
    <name evidence="1" type="ORF">OV079_18885</name>
</gene>
<protein>
    <recommendedName>
        <fullName evidence="3">Lipoprotein</fullName>
    </recommendedName>
</protein>
<dbReference type="EMBL" id="JAPNKE010000002">
    <property type="protein sequence ID" value="MCY1007576.1"/>
    <property type="molecule type" value="Genomic_DNA"/>
</dbReference>
<comment type="caution">
    <text evidence="1">The sequence shown here is derived from an EMBL/GenBank/DDBJ whole genome shotgun (WGS) entry which is preliminary data.</text>
</comment>
<dbReference type="PROSITE" id="PS51257">
    <property type="entry name" value="PROKAR_LIPOPROTEIN"/>
    <property type="match status" value="1"/>
</dbReference>
<reference evidence="1" key="1">
    <citation type="submission" date="2022-11" db="EMBL/GenBank/DDBJ databases">
        <title>Minimal conservation of predation-associated metabolite biosynthetic gene clusters underscores biosynthetic potential of Myxococcota including descriptions for ten novel species: Archangium lansinium sp. nov., Myxococcus landrumus sp. nov., Nannocystis bai.</title>
        <authorList>
            <person name="Ahearne A."/>
            <person name="Stevens C."/>
            <person name="Phillips K."/>
        </authorList>
    </citation>
    <scope>NUCLEOTIDE SEQUENCE</scope>
    <source>
        <strain evidence="1">Na p29</strain>
    </source>
</reference>
<keyword evidence="2" id="KW-1185">Reference proteome</keyword>
<evidence type="ECO:0000313" key="2">
    <source>
        <dbReference type="Proteomes" id="UP001150924"/>
    </source>
</evidence>
<dbReference type="RefSeq" id="WP_267770212.1">
    <property type="nucleotide sequence ID" value="NZ_JAPNKE010000002.1"/>
</dbReference>